<name>A0A1G8KRI4_9BACI</name>
<proteinExistence type="inferred from homology"/>
<gene>
    <name evidence="5" type="ORF">SAMN04488123_102239</name>
</gene>
<dbReference type="GO" id="GO:0008757">
    <property type="term" value="F:S-adenosylmethionine-dependent methyltransferase activity"/>
    <property type="evidence" value="ECO:0007669"/>
    <property type="project" value="InterPro"/>
</dbReference>
<keyword evidence="2 5" id="KW-0489">Methyltransferase</keyword>
<evidence type="ECO:0000256" key="2">
    <source>
        <dbReference type="ARBA" id="ARBA00022603"/>
    </source>
</evidence>
<keyword evidence="5" id="KW-0830">Ubiquinone</keyword>
<reference evidence="5 6" key="1">
    <citation type="submission" date="2016-10" db="EMBL/GenBank/DDBJ databases">
        <authorList>
            <person name="de Groot N.N."/>
        </authorList>
    </citation>
    <scope>NUCLEOTIDE SEQUENCE [LARGE SCALE GENOMIC DNA]</scope>
    <source>
        <strain evidence="5 6">DSM 21771</strain>
    </source>
</reference>
<dbReference type="RefSeq" id="WP_090396143.1">
    <property type="nucleotide sequence ID" value="NZ_FNEN01000002.1"/>
</dbReference>
<dbReference type="PANTHER" id="PTHR44942">
    <property type="entry name" value="METHYLTRANSF_11 DOMAIN-CONTAINING PROTEIN"/>
    <property type="match status" value="1"/>
</dbReference>
<evidence type="ECO:0000256" key="3">
    <source>
        <dbReference type="ARBA" id="ARBA00022679"/>
    </source>
</evidence>
<keyword evidence="6" id="KW-1185">Reference proteome</keyword>
<accession>A0A1G8KRI4</accession>
<dbReference type="CDD" id="cd02440">
    <property type="entry name" value="AdoMet_MTases"/>
    <property type="match status" value="1"/>
</dbReference>
<dbReference type="PANTHER" id="PTHR44942:SF4">
    <property type="entry name" value="METHYLTRANSFERASE TYPE 11 DOMAIN-CONTAINING PROTEIN"/>
    <property type="match status" value="1"/>
</dbReference>
<evidence type="ECO:0000256" key="1">
    <source>
        <dbReference type="ARBA" id="ARBA00008361"/>
    </source>
</evidence>
<keyword evidence="3" id="KW-0808">Transferase</keyword>
<dbReference type="InterPro" id="IPR051052">
    <property type="entry name" value="Diverse_substrate_MTase"/>
</dbReference>
<dbReference type="InterPro" id="IPR013216">
    <property type="entry name" value="Methyltransf_11"/>
</dbReference>
<dbReference type="Pfam" id="PF08241">
    <property type="entry name" value="Methyltransf_11"/>
    <property type="match status" value="1"/>
</dbReference>
<dbReference type="GO" id="GO:0032259">
    <property type="term" value="P:methylation"/>
    <property type="evidence" value="ECO:0007669"/>
    <property type="project" value="UniProtKB-KW"/>
</dbReference>
<dbReference type="Gene3D" id="3.40.50.150">
    <property type="entry name" value="Vaccinia Virus protein VP39"/>
    <property type="match status" value="1"/>
</dbReference>
<dbReference type="Proteomes" id="UP000198853">
    <property type="component" value="Unassembled WGS sequence"/>
</dbReference>
<dbReference type="SUPFAM" id="SSF53335">
    <property type="entry name" value="S-adenosyl-L-methionine-dependent methyltransferases"/>
    <property type="match status" value="1"/>
</dbReference>
<evidence type="ECO:0000313" key="5">
    <source>
        <dbReference type="EMBL" id="SDI45530.1"/>
    </source>
</evidence>
<comment type="similarity">
    <text evidence="1">Belongs to the methyltransferase superfamily.</text>
</comment>
<feature type="domain" description="Methyltransferase type 11" evidence="4">
    <location>
        <begin position="47"/>
        <end position="142"/>
    </location>
</feature>
<organism evidence="5 6">
    <name type="scientific">Natribacillus halophilus</name>
    <dbReference type="NCBI Taxonomy" id="549003"/>
    <lineage>
        <taxon>Bacteria</taxon>
        <taxon>Bacillati</taxon>
        <taxon>Bacillota</taxon>
        <taxon>Bacilli</taxon>
        <taxon>Bacillales</taxon>
        <taxon>Bacillaceae</taxon>
        <taxon>Natribacillus</taxon>
    </lineage>
</organism>
<evidence type="ECO:0000259" key="4">
    <source>
        <dbReference type="Pfam" id="PF08241"/>
    </source>
</evidence>
<dbReference type="OrthoDB" id="43862at2"/>
<protein>
    <submittedName>
        <fullName evidence="5">Ubiquinone/menaquinone biosynthesis C-methylase UbiE</fullName>
    </submittedName>
</protein>
<dbReference type="AlphaFoldDB" id="A0A1G8KRI4"/>
<dbReference type="InterPro" id="IPR029063">
    <property type="entry name" value="SAM-dependent_MTases_sf"/>
</dbReference>
<sequence length="256" mass="29182">MTNNHKAVRKTFSTSADNYVKSPLHAQGEDLQVLAQTIDLSGEEKLLDIATGGGHVSNALAPWAKEVEVMDVTAEMLQAAETFIRGNGHENLRFAEGDAENIPFAAETFDASICRVAAHHFARPDVFLQETFRVTKKEGSLYLLDNTAPEIDMFDSFYNKLEKMRDPSHLRAWKKSEWIAKVEAAGFTVQHLQRFRKTFFFRDWCDRLDVAQNRRNTLQQYMKEAPEAIQQTFNIQYEDGKVLSFEGEAIMLEAIK</sequence>
<dbReference type="EMBL" id="FNEN01000002">
    <property type="protein sequence ID" value="SDI45530.1"/>
    <property type="molecule type" value="Genomic_DNA"/>
</dbReference>
<evidence type="ECO:0000313" key="6">
    <source>
        <dbReference type="Proteomes" id="UP000198853"/>
    </source>
</evidence>